<feature type="transmembrane region" description="Helical" evidence="2">
    <location>
        <begin position="6"/>
        <end position="28"/>
    </location>
</feature>
<dbReference type="Proteomes" id="UP001156441">
    <property type="component" value="Unassembled WGS sequence"/>
</dbReference>
<evidence type="ECO:0000256" key="1">
    <source>
        <dbReference type="SAM" id="MobiDB-lite"/>
    </source>
</evidence>
<keyword evidence="2" id="KW-0472">Membrane</keyword>
<reference evidence="3 4" key="1">
    <citation type="submission" date="2021-02" db="EMBL/GenBank/DDBJ databases">
        <title>Actinophytocola xerophila sp. nov., isolated from soil of cotton cropping field.</title>
        <authorList>
            <person name="Huang R."/>
            <person name="Chen X."/>
            <person name="Ge X."/>
            <person name="Liu W."/>
        </authorList>
    </citation>
    <scope>NUCLEOTIDE SEQUENCE [LARGE SCALE GENOMIC DNA]</scope>
    <source>
        <strain evidence="3 4">S1-96</strain>
    </source>
</reference>
<dbReference type="RefSeq" id="WP_260194518.1">
    <property type="nucleotide sequence ID" value="NZ_JAFFZE010000020.1"/>
</dbReference>
<proteinExistence type="predicted"/>
<keyword evidence="2" id="KW-0812">Transmembrane</keyword>
<protein>
    <submittedName>
        <fullName evidence="3">Uncharacterized protein</fullName>
    </submittedName>
</protein>
<evidence type="ECO:0000313" key="4">
    <source>
        <dbReference type="Proteomes" id="UP001156441"/>
    </source>
</evidence>
<sequence length="68" mass="7342">MVQAVLLWAGVVVGLGLMLVMALGPVIVEADARRYERRHDQRRVARREAAKAAVEDPAASAPVVRHAA</sequence>
<evidence type="ECO:0000256" key="2">
    <source>
        <dbReference type="SAM" id="Phobius"/>
    </source>
</evidence>
<comment type="caution">
    <text evidence="3">The sequence shown here is derived from an EMBL/GenBank/DDBJ whole genome shotgun (WGS) entry which is preliminary data.</text>
</comment>
<feature type="compositionally biased region" description="Low complexity" evidence="1">
    <location>
        <begin position="55"/>
        <end position="68"/>
    </location>
</feature>
<feature type="region of interest" description="Disordered" evidence="1">
    <location>
        <begin position="49"/>
        <end position="68"/>
    </location>
</feature>
<organism evidence="3 4">
    <name type="scientific">Actinophytocola gossypii</name>
    <dbReference type="NCBI Taxonomy" id="2812003"/>
    <lineage>
        <taxon>Bacteria</taxon>
        <taxon>Bacillati</taxon>
        <taxon>Actinomycetota</taxon>
        <taxon>Actinomycetes</taxon>
        <taxon>Pseudonocardiales</taxon>
        <taxon>Pseudonocardiaceae</taxon>
    </lineage>
</organism>
<gene>
    <name evidence="3" type="ORF">JT362_26455</name>
</gene>
<keyword evidence="4" id="KW-1185">Reference proteome</keyword>
<accession>A0ABT2JGL4</accession>
<evidence type="ECO:0000313" key="3">
    <source>
        <dbReference type="EMBL" id="MCT2586669.1"/>
    </source>
</evidence>
<name>A0ABT2JGL4_9PSEU</name>
<keyword evidence="2" id="KW-1133">Transmembrane helix</keyword>
<dbReference type="EMBL" id="JAFFZE010000020">
    <property type="protein sequence ID" value="MCT2586669.1"/>
    <property type="molecule type" value="Genomic_DNA"/>
</dbReference>